<feature type="transmembrane region" description="Helical" evidence="1">
    <location>
        <begin position="44"/>
        <end position="66"/>
    </location>
</feature>
<evidence type="ECO:0000313" key="3">
    <source>
        <dbReference type="Proteomes" id="UP000077202"/>
    </source>
</evidence>
<comment type="caution">
    <text evidence="2">The sequence shown here is derived from an EMBL/GenBank/DDBJ whole genome shotgun (WGS) entry which is preliminary data.</text>
</comment>
<dbReference type="EMBL" id="LVLJ01004076">
    <property type="protein sequence ID" value="OAE18347.1"/>
    <property type="molecule type" value="Genomic_DNA"/>
</dbReference>
<gene>
    <name evidence="2" type="ORF">AXG93_2727s1130</name>
</gene>
<keyword evidence="1" id="KW-0472">Membrane</keyword>
<protein>
    <submittedName>
        <fullName evidence="2">Uncharacterized protein</fullName>
    </submittedName>
</protein>
<proteinExistence type="predicted"/>
<accession>A0A176VCQ1</accession>
<name>A0A176VCQ1_MARPO</name>
<keyword evidence="1" id="KW-0812">Transmembrane</keyword>
<reference evidence="2" key="1">
    <citation type="submission" date="2016-03" db="EMBL/GenBank/DDBJ databases">
        <title>Mechanisms controlling the formation of the plant cell surface in tip-growing cells are functionally conserved among land plants.</title>
        <authorList>
            <person name="Honkanen S."/>
            <person name="Jones V.A."/>
            <person name="Morieri G."/>
            <person name="Champion C."/>
            <person name="Hetherington A.J."/>
            <person name="Kelly S."/>
            <person name="Saint-Marcoux D."/>
            <person name="Proust H."/>
            <person name="Prescott H."/>
            <person name="Dolan L."/>
        </authorList>
    </citation>
    <scope>NUCLEOTIDE SEQUENCE [LARGE SCALE GENOMIC DNA]</scope>
    <source>
        <tissue evidence="2">Whole gametophyte</tissue>
    </source>
</reference>
<evidence type="ECO:0000256" key="1">
    <source>
        <dbReference type="SAM" id="Phobius"/>
    </source>
</evidence>
<keyword evidence="1" id="KW-1133">Transmembrane helix</keyword>
<keyword evidence="3" id="KW-1185">Reference proteome</keyword>
<organism evidence="2 3">
    <name type="scientific">Marchantia polymorpha subsp. ruderalis</name>
    <dbReference type="NCBI Taxonomy" id="1480154"/>
    <lineage>
        <taxon>Eukaryota</taxon>
        <taxon>Viridiplantae</taxon>
        <taxon>Streptophyta</taxon>
        <taxon>Embryophyta</taxon>
        <taxon>Marchantiophyta</taxon>
        <taxon>Marchantiopsida</taxon>
        <taxon>Marchantiidae</taxon>
        <taxon>Marchantiales</taxon>
        <taxon>Marchantiaceae</taxon>
        <taxon>Marchantia</taxon>
    </lineage>
</organism>
<dbReference type="Proteomes" id="UP000077202">
    <property type="component" value="Unassembled WGS sequence"/>
</dbReference>
<evidence type="ECO:0000313" key="2">
    <source>
        <dbReference type="EMBL" id="OAE18347.1"/>
    </source>
</evidence>
<dbReference type="AlphaFoldDB" id="A0A176VCQ1"/>
<sequence length="103" mass="11329">MEGVTIKGEEEKRRSVVAQWCRESGRQRTGGGTRKAEQGRARRWIVGAVGHAAGAVVIVVPCSATFDFRCLYCCALDDSASARPYPLIAQVLAYDQLCEKWLP</sequence>